<dbReference type="PANTHER" id="PTHR34355:SF1">
    <property type="entry name" value="JOSEPHIN-LIKE PROTEIN"/>
    <property type="match status" value="1"/>
</dbReference>
<dbReference type="AlphaFoldDB" id="A0AAV7EYA6"/>
<name>A0AAV7EYA6_ARIFI</name>
<accession>A0AAV7EYA6</accession>
<sequence length="126" mass="13983">MSAGRTSRALGVSPDYYAETPGTALQREMSARIAGHRKSIVVGVWNIKVPKSADFPPVRFICRLRNKVSRAVRLISVHRVTPRSCSVNQCRPLHSSQVDLHRSEAIDDCIEFFNSCGSLQRSNSVS</sequence>
<evidence type="ECO:0000313" key="2">
    <source>
        <dbReference type="Proteomes" id="UP000825729"/>
    </source>
</evidence>
<organism evidence="1 2">
    <name type="scientific">Aristolochia fimbriata</name>
    <name type="common">White veined hardy Dutchman's pipe vine</name>
    <dbReference type="NCBI Taxonomy" id="158543"/>
    <lineage>
        <taxon>Eukaryota</taxon>
        <taxon>Viridiplantae</taxon>
        <taxon>Streptophyta</taxon>
        <taxon>Embryophyta</taxon>
        <taxon>Tracheophyta</taxon>
        <taxon>Spermatophyta</taxon>
        <taxon>Magnoliopsida</taxon>
        <taxon>Magnoliidae</taxon>
        <taxon>Piperales</taxon>
        <taxon>Aristolochiaceae</taxon>
        <taxon>Aristolochia</taxon>
    </lineage>
</organism>
<dbReference type="Proteomes" id="UP000825729">
    <property type="component" value="Unassembled WGS sequence"/>
</dbReference>
<gene>
    <name evidence="1" type="ORF">H6P81_006794</name>
</gene>
<protein>
    <submittedName>
        <fullName evidence="1">Uncharacterized protein</fullName>
    </submittedName>
</protein>
<comment type="caution">
    <text evidence="1">The sequence shown here is derived from an EMBL/GenBank/DDBJ whole genome shotgun (WGS) entry which is preliminary data.</text>
</comment>
<evidence type="ECO:0000313" key="1">
    <source>
        <dbReference type="EMBL" id="KAG9453890.1"/>
    </source>
</evidence>
<dbReference type="PANTHER" id="PTHR34355">
    <property type="entry name" value="JOSEPHIN-LIKE PROTEIN"/>
    <property type="match status" value="1"/>
</dbReference>
<reference evidence="1 2" key="1">
    <citation type="submission" date="2021-07" db="EMBL/GenBank/DDBJ databases">
        <title>The Aristolochia fimbriata genome: insights into angiosperm evolution, floral development and chemical biosynthesis.</title>
        <authorList>
            <person name="Jiao Y."/>
        </authorList>
    </citation>
    <scope>NUCLEOTIDE SEQUENCE [LARGE SCALE GENOMIC DNA]</scope>
    <source>
        <strain evidence="1">IBCAS-2021</strain>
        <tissue evidence="1">Leaf</tissue>
    </source>
</reference>
<dbReference type="EMBL" id="JAINDJ010000003">
    <property type="protein sequence ID" value="KAG9453890.1"/>
    <property type="molecule type" value="Genomic_DNA"/>
</dbReference>
<keyword evidence="2" id="KW-1185">Reference proteome</keyword>
<proteinExistence type="predicted"/>